<protein>
    <recommendedName>
        <fullName evidence="4">6-bladed beta-propeller</fullName>
    </recommendedName>
</protein>
<dbReference type="EMBL" id="JACOOJ010000030">
    <property type="protein sequence ID" value="MBC5634084.1"/>
    <property type="molecule type" value="Genomic_DNA"/>
</dbReference>
<feature type="signal peptide" evidence="1">
    <location>
        <begin position="1"/>
        <end position="21"/>
    </location>
</feature>
<evidence type="ECO:0000313" key="3">
    <source>
        <dbReference type="Proteomes" id="UP000651475"/>
    </source>
</evidence>
<name>A0ABR7DRL2_9BACT</name>
<evidence type="ECO:0000313" key="2">
    <source>
        <dbReference type="EMBL" id="MBC5634084.1"/>
    </source>
</evidence>
<dbReference type="PROSITE" id="PS51257">
    <property type="entry name" value="PROKAR_LIPOPROTEIN"/>
    <property type="match status" value="1"/>
</dbReference>
<sequence length="334" mass="38102">MKTVILLLQFSLLLLSACSYNKSIETERITMEPTIVYDSIESRMPGTLMVCNEFVIWTDPLTSEDQAHIVNLKTQEEIGKIVNVGNGPKEFITPAFSLSTDNELIVYDMNNDKMAIYAIDDVKKGQEPSCSIFNKKTKGLTRLIKINNDDFISFDPQSSFPFQTANSHSFGKYPFGNEIDNNYNVSQGNIAYNPDKNILIYSTISFPYMAAYKKEKDKFELLWEQKGDLDYSISENKIVLDKKKKGSVELALTKDYIVTLQRDYQTDPTNEAKVGRDFTKLPQTLFLYDYKSNLRKIVDLDMPVLRIAADIKNNAVYAIVVNPDFMIVKCELPD</sequence>
<dbReference type="Proteomes" id="UP000651475">
    <property type="component" value="Unassembled WGS sequence"/>
</dbReference>
<gene>
    <name evidence="2" type="ORF">H8S65_15140</name>
</gene>
<accession>A0ABR7DRL2</accession>
<dbReference type="RefSeq" id="WP_186930738.1">
    <property type="nucleotide sequence ID" value="NZ_JACOOJ010000030.1"/>
</dbReference>
<feature type="chain" id="PRO_5047013284" description="6-bladed beta-propeller" evidence="1">
    <location>
        <begin position="22"/>
        <end position="334"/>
    </location>
</feature>
<comment type="caution">
    <text evidence="2">The sequence shown here is derived from an EMBL/GenBank/DDBJ whole genome shotgun (WGS) entry which is preliminary data.</text>
</comment>
<proteinExistence type="predicted"/>
<reference evidence="2 3" key="1">
    <citation type="submission" date="2020-08" db="EMBL/GenBank/DDBJ databases">
        <title>Genome public.</title>
        <authorList>
            <person name="Liu C."/>
            <person name="Sun Q."/>
        </authorList>
    </citation>
    <scope>NUCLEOTIDE SEQUENCE [LARGE SCALE GENOMIC DNA]</scope>
    <source>
        <strain evidence="2 3">NSJ-79</strain>
    </source>
</reference>
<evidence type="ECO:0000256" key="1">
    <source>
        <dbReference type="SAM" id="SignalP"/>
    </source>
</evidence>
<evidence type="ECO:0008006" key="4">
    <source>
        <dbReference type="Google" id="ProtNLM"/>
    </source>
</evidence>
<keyword evidence="3" id="KW-1185">Reference proteome</keyword>
<keyword evidence="1" id="KW-0732">Signal</keyword>
<organism evidence="2 3">
    <name type="scientific">Parabacteroides hominis</name>
    <dbReference type="NCBI Taxonomy" id="2763057"/>
    <lineage>
        <taxon>Bacteria</taxon>
        <taxon>Pseudomonadati</taxon>
        <taxon>Bacteroidota</taxon>
        <taxon>Bacteroidia</taxon>
        <taxon>Bacteroidales</taxon>
        <taxon>Tannerellaceae</taxon>
        <taxon>Parabacteroides</taxon>
    </lineage>
</organism>